<reference evidence="1 2" key="1">
    <citation type="submission" date="2024-02" db="EMBL/GenBank/DDBJ databases">
        <title>de novo genome assembly of Solanum bulbocastanum strain 11H21.</title>
        <authorList>
            <person name="Hosaka A.J."/>
        </authorList>
    </citation>
    <scope>NUCLEOTIDE SEQUENCE [LARGE SCALE GENOMIC DNA]</scope>
    <source>
        <tissue evidence="1">Young leaves</tissue>
    </source>
</reference>
<keyword evidence="2" id="KW-1185">Reference proteome</keyword>
<sequence>MKISDTSCSSAVKSILCSTCDQFSAELFKVKSGSRPVPVLCNSTDASASSFCSSVWDSCQNIPITNSPFAPSLQTKAGGTKNSNSSLLTDFWQSKAISVKHLVETQKKIQYVSMENKLHSRKTKLYRLRMGCALRRLLMELTSTWSLILMDQTEHSFPIRLEKFG</sequence>
<comment type="caution">
    <text evidence="1">The sequence shown here is derived from an EMBL/GenBank/DDBJ whole genome shotgun (WGS) entry which is preliminary data.</text>
</comment>
<organism evidence="1 2">
    <name type="scientific">Solanum bulbocastanum</name>
    <name type="common">Wild potato</name>
    <dbReference type="NCBI Taxonomy" id="147425"/>
    <lineage>
        <taxon>Eukaryota</taxon>
        <taxon>Viridiplantae</taxon>
        <taxon>Streptophyta</taxon>
        <taxon>Embryophyta</taxon>
        <taxon>Tracheophyta</taxon>
        <taxon>Spermatophyta</taxon>
        <taxon>Magnoliopsida</taxon>
        <taxon>eudicotyledons</taxon>
        <taxon>Gunneridae</taxon>
        <taxon>Pentapetalae</taxon>
        <taxon>asterids</taxon>
        <taxon>lamiids</taxon>
        <taxon>Solanales</taxon>
        <taxon>Solanaceae</taxon>
        <taxon>Solanoideae</taxon>
        <taxon>Solaneae</taxon>
        <taxon>Solanum</taxon>
    </lineage>
</organism>
<accession>A0AAN8TJF9</accession>
<proteinExistence type="predicted"/>
<dbReference type="Proteomes" id="UP001371456">
    <property type="component" value="Unassembled WGS sequence"/>
</dbReference>
<gene>
    <name evidence="1" type="ORF">RDI58_012714</name>
</gene>
<evidence type="ECO:0000313" key="2">
    <source>
        <dbReference type="Proteomes" id="UP001371456"/>
    </source>
</evidence>
<name>A0AAN8TJF9_SOLBU</name>
<evidence type="ECO:0000313" key="1">
    <source>
        <dbReference type="EMBL" id="KAK6788915.1"/>
    </source>
</evidence>
<dbReference type="AlphaFoldDB" id="A0AAN8TJF9"/>
<dbReference type="EMBL" id="JBANQN010000005">
    <property type="protein sequence ID" value="KAK6788915.1"/>
    <property type="molecule type" value="Genomic_DNA"/>
</dbReference>
<dbReference type="PANTHER" id="PTHR19328">
    <property type="entry name" value="HEDGEHOG-INTERACTING PROTEIN"/>
    <property type="match status" value="1"/>
</dbReference>
<protein>
    <submittedName>
        <fullName evidence="1">Uncharacterized protein</fullName>
    </submittedName>
</protein>
<dbReference type="PANTHER" id="PTHR19328:SF60">
    <property type="entry name" value="HIPL1 PROTEIN-LIKE"/>
    <property type="match status" value="1"/>
</dbReference>